<evidence type="ECO:0000313" key="4">
    <source>
        <dbReference type="Proteomes" id="UP000238836"/>
    </source>
</evidence>
<dbReference type="Gene3D" id="1.10.10.10">
    <property type="entry name" value="Winged helix-like DNA-binding domain superfamily/Winged helix DNA-binding domain"/>
    <property type="match status" value="1"/>
</dbReference>
<dbReference type="Pfam" id="PF11495">
    <property type="entry name" value="Regulator_TrmB"/>
    <property type="match status" value="1"/>
</dbReference>
<dbReference type="SUPFAM" id="SSF46785">
    <property type="entry name" value="Winged helix' DNA-binding domain"/>
    <property type="match status" value="1"/>
</dbReference>
<sequence>MKGGIHLIQRLKELGLSELEARCYLTLHEEPHLSGYEVAKRVSTSRTNVYAALRSLTDKGICRIIEGDPVHYDAVPIDQLIRYMRVKFEQTAKGLVNELKSPPRSKPSFYNWQGNKHLDTAIRRMISNAKKNILVDIWAEDVHWVEEALLDAEERGITVVLIVLGECQTSLKNVFIHKADDLEQAWPKMGTRKFSILIDGQAALLGGFGGDVKLTALETDHPAITELLKNAFYHDVVMMRIEEDFGDELASRYGENYEKIIDYYIREKGWDF</sequence>
<dbReference type="InterPro" id="IPR051797">
    <property type="entry name" value="TrmB-like"/>
</dbReference>
<dbReference type="CDD" id="cd09124">
    <property type="entry name" value="PLDc_like_TrmB_middle"/>
    <property type="match status" value="1"/>
</dbReference>
<dbReference type="Pfam" id="PF01978">
    <property type="entry name" value="TrmB"/>
    <property type="match status" value="1"/>
</dbReference>
<accession>A0ABX5ENN1</accession>
<dbReference type="EMBL" id="PVTZ01000011">
    <property type="protein sequence ID" value="PRZ12832.1"/>
    <property type="molecule type" value="Genomic_DNA"/>
</dbReference>
<dbReference type="InterPro" id="IPR036388">
    <property type="entry name" value="WH-like_DNA-bd_sf"/>
</dbReference>
<evidence type="ECO:0000259" key="2">
    <source>
        <dbReference type="Pfam" id="PF11495"/>
    </source>
</evidence>
<dbReference type="InterPro" id="IPR036390">
    <property type="entry name" value="WH_DNA-bd_sf"/>
</dbReference>
<proteinExistence type="predicted"/>
<evidence type="ECO:0000259" key="1">
    <source>
        <dbReference type="Pfam" id="PF01978"/>
    </source>
</evidence>
<reference evidence="3 4" key="1">
    <citation type="submission" date="2018-03" db="EMBL/GenBank/DDBJ databases">
        <title>Genomic Encyclopedia of Archaeal and Bacterial Type Strains, Phase II (KMG-II): from individual species to whole genera.</title>
        <authorList>
            <person name="Goeker M."/>
        </authorList>
    </citation>
    <scope>NUCLEOTIDE SEQUENCE [LARGE SCALE GENOMIC DNA]</scope>
    <source>
        <strain evidence="3 4">RHA1</strain>
    </source>
</reference>
<feature type="domain" description="Transcription regulator TrmB N-terminal" evidence="1">
    <location>
        <begin position="11"/>
        <end position="77"/>
    </location>
</feature>
<feature type="domain" description="Transcription regulator TrmB C-terminal" evidence="2">
    <location>
        <begin position="113"/>
        <end position="165"/>
    </location>
</feature>
<dbReference type="PANTHER" id="PTHR34293:SF1">
    <property type="entry name" value="HTH-TYPE TRANSCRIPTIONAL REGULATOR TRMBL2"/>
    <property type="match status" value="1"/>
</dbReference>
<dbReference type="Proteomes" id="UP000238836">
    <property type="component" value="Unassembled WGS sequence"/>
</dbReference>
<dbReference type="PANTHER" id="PTHR34293">
    <property type="entry name" value="HTH-TYPE TRANSCRIPTIONAL REGULATOR TRMBL2"/>
    <property type="match status" value="1"/>
</dbReference>
<organism evidence="3 4">
    <name type="scientific">Laceyella sediminis</name>
    <dbReference type="NCBI Taxonomy" id="573074"/>
    <lineage>
        <taxon>Bacteria</taxon>
        <taxon>Bacillati</taxon>
        <taxon>Bacillota</taxon>
        <taxon>Bacilli</taxon>
        <taxon>Bacillales</taxon>
        <taxon>Thermoactinomycetaceae</taxon>
        <taxon>Laceyella</taxon>
    </lineage>
</organism>
<keyword evidence="4" id="KW-1185">Reference proteome</keyword>
<name>A0ABX5ENN1_9BACL</name>
<comment type="caution">
    <text evidence="3">The sequence shown here is derived from an EMBL/GenBank/DDBJ whole genome shotgun (WGS) entry which is preliminary data.</text>
</comment>
<dbReference type="InterPro" id="IPR002831">
    <property type="entry name" value="Tscrpt_reg_TrmB_N"/>
</dbReference>
<protein>
    <submittedName>
        <fullName evidence="3">Sugar-specific transcriptional regulator TrmB</fullName>
    </submittedName>
</protein>
<evidence type="ECO:0000313" key="3">
    <source>
        <dbReference type="EMBL" id="PRZ12832.1"/>
    </source>
</evidence>
<dbReference type="InterPro" id="IPR021586">
    <property type="entry name" value="Tscrpt_reg_TrmB_C"/>
</dbReference>
<gene>
    <name evidence="3" type="ORF">CLV36_11146</name>
</gene>